<dbReference type="PANTHER" id="PTHR43540">
    <property type="entry name" value="PEROXYUREIDOACRYLATE/UREIDOACRYLATE AMIDOHYDROLASE-RELATED"/>
    <property type="match status" value="1"/>
</dbReference>
<dbReference type="EMBL" id="RRCN01000001">
    <property type="protein sequence ID" value="RRJ63413.1"/>
    <property type="molecule type" value="Genomic_DNA"/>
</dbReference>
<name>A0A3P3U4B5_9BACL</name>
<evidence type="ECO:0000313" key="4">
    <source>
        <dbReference type="EMBL" id="RRJ63413.1"/>
    </source>
</evidence>
<dbReference type="InterPro" id="IPR050272">
    <property type="entry name" value="Isochorismatase-like_hydrls"/>
</dbReference>
<evidence type="ECO:0000256" key="1">
    <source>
        <dbReference type="ARBA" id="ARBA00006336"/>
    </source>
</evidence>
<feature type="domain" description="Isochorismatase-like" evidence="3">
    <location>
        <begin position="27"/>
        <end position="216"/>
    </location>
</feature>
<keyword evidence="5" id="KW-1185">Reference proteome</keyword>
<dbReference type="CDD" id="cd00431">
    <property type="entry name" value="cysteine_hydrolases"/>
    <property type="match status" value="1"/>
</dbReference>
<evidence type="ECO:0000313" key="5">
    <source>
        <dbReference type="Proteomes" id="UP000267017"/>
    </source>
</evidence>
<dbReference type="RefSeq" id="WP_068783143.1">
    <property type="nucleotide sequence ID" value="NZ_RRCN01000001.1"/>
</dbReference>
<comment type="similarity">
    <text evidence="1">Belongs to the isochorismatase family.</text>
</comment>
<dbReference type="Gene3D" id="3.40.50.850">
    <property type="entry name" value="Isochorismatase-like"/>
    <property type="match status" value="1"/>
</dbReference>
<dbReference type="GO" id="GO:0016787">
    <property type="term" value="F:hydrolase activity"/>
    <property type="evidence" value="ECO:0007669"/>
    <property type="project" value="UniProtKB-KW"/>
</dbReference>
<dbReference type="InterPro" id="IPR036380">
    <property type="entry name" value="Isochorismatase-like_sf"/>
</dbReference>
<reference evidence="4 5" key="1">
    <citation type="submission" date="2018-11" db="EMBL/GenBank/DDBJ databases">
        <title>Genome sequencing of Paenibacillus sp. KCOM 3021 (= ChDC PVNT-B20).</title>
        <authorList>
            <person name="Kook J.-K."/>
            <person name="Park S.-N."/>
            <person name="Lim Y.K."/>
        </authorList>
    </citation>
    <scope>NUCLEOTIDE SEQUENCE [LARGE SCALE GENOMIC DNA]</scope>
    <source>
        <strain evidence="4 5">KCOM 3021</strain>
    </source>
</reference>
<gene>
    <name evidence="4" type="ORF">EHV15_11130</name>
</gene>
<dbReference type="Proteomes" id="UP000267017">
    <property type="component" value="Unassembled WGS sequence"/>
</dbReference>
<dbReference type="OrthoDB" id="257098at2"/>
<comment type="caution">
    <text evidence="4">The sequence shown here is derived from an EMBL/GenBank/DDBJ whole genome shotgun (WGS) entry which is preliminary data.</text>
</comment>
<organism evidence="4 5">
    <name type="scientific">Paenibacillus oralis</name>
    <dbReference type="NCBI Taxonomy" id="2490856"/>
    <lineage>
        <taxon>Bacteria</taxon>
        <taxon>Bacillati</taxon>
        <taxon>Bacillota</taxon>
        <taxon>Bacilli</taxon>
        <taxon>Bacillales</taxon>
        <taxon>Paenibacillaceae</taxon>
        <taxon>Paenibacillus</taxon>
    </lineage>
</organism>
<dbReference type="Pfam" id="PF00857">
    <property type="entry name" value="Isochorismatase"/>
    <property type="match status" value="1"/>
</dbReference>
<dbReference type="SUPFAM" id="SSF52499">
    <property type="entry name" value="Isochorismatase-like hydrolases"/>
    <property type="match status" value="1"/>
</dbReference>
<proteinExistence type="inferred from homology"/>
<evidence type="ECO:0000259" key="3">
    <source>
        <dbReference type="Pfam" id="PF00857"/>
    </source>
</evidence>
<evidence type="ECO:0000256" key="2">
    <source>
        <dbReference type="ARBA" id="ARBA00022801"/>
    </source>
</evidence>
<dbReference type="InterPro" id="IPR000868">
    <property type="entry name" value="Isochorismatase-like_dom"/>
</dbReference>
<dbReference type="PANTHER" id="PTHR43540:SF6">
    <property type="entry name" value="ISOCHORISMATASE-LIKE DOMAIN-CONTAINING PROTEIN"/>
    <property type="match status" value="1"/>
</dbReference>
<keyword evidence="2 4" id="KW-0378">Hydrolase</keyword>
<sequence>MQAYFDGVPKTLKDGIFHDLFLDPTKTAVITIDMHDGHLADDPECPSPAPRGREIIEPINRFTEVCRTLNIPVIHVRSVLRKDGSDDIRGYKSAWRILSEMRDQPLPFADHHALEGTKWTRFSVQVEEEDYTVDSKKRLSAFYSTDLELLLRNLRKETIVLTGALTDCCVLNTACDGANRDFRVVVPQDLCRGYLELEQSALQIISRYFGLVVDSEALINQWKK</sequence>
<accession>A0A3P3U4B5</accession>
<protein>
    <submittedName>
        <fullName evidence="4">Cysteine hydrolase</fullName>
    </submittedName>
</protein>
<dbReference type="AlphaFoldDB" id="A0A3P3U4B5"/>